<reference evidence="1 2" key="1">
    <citation type="submission" date="2018-08" db="EMBL/GenBank/DDBJ databases">
        <title>Genetic Globetrotter - A new plasmid hitch-hiking vast phylogenetic and geographic distances.</title>
        <authorList>
            <person name="Vollmers J."/>
            <person name="Petersen J."/>
        </authorList>
    </citation>
    <scope>NUCLEOTIDE SEQUENCE [LARGE SCALE GENOMIC DNA]</scope>
    <source>
        <strain evidence="1 2">DSM 26383</strain>
    </source>
</reference>
<dbReference type="EMBL" id="CP031598">
    <property type="protein sequence ID" value="QEW26282.1"/>
    <property type="molecule type" value="Genomic_DNA"/>
</dbReference>
<dbReference type="KEGG" id="rid:RIdsm_02080"/>
<dbReference type="AlphaFoldDB" id="A0A5P3AAE7"/>
<evidence type="ECO:0000313" key="2">
    <source>
        <dbReference type="Proteomes" id="UP000325785"/>
    </source>
</evidence>
<proteinExistence type="predicted"/>
<evidence type="ECO:0000313" key="1">
    <source>
        <dbReference type="EMBL" id="QEW26282.1"/>
    </source>
</evidence>
<gene>
    <name evidence="1" type="ORF">RIdsm_02080</name>
</gene>
<accession>A0A5P3AAE7</accession>
<dbReference type="RefSeq" id="WP_160325803.1">
    <property type="nucleotide sequence ID" value="NZ_CAXRJZ010000130.1"/>
</dbReference>
<dbReference type="Proteomes" id="UP000325785">
    <property type="component" value="Chromosome"/>
</dbReference>
<name>A0A5P3AAE7_9RHOB</name>
<sequence length="50" mass="5439">MIAERLTRAKRPGQGALPTREQAADMAMAGLLSPDVVLEHLLDRIEGRLA</sequence>
<organism evidence="1 2">
    <name type="scientific">Roseovarius indicus</name>
    <dbReference type="NCBI Taxonomy" id="540747"/>
    <lineage>
        <taxon>Bacteria</taxon>
        <taxon>Pseudomonadati</taxon>
        <taxon>Pseudomonadota</taxon>
        <taxon>Alphaproteobacteria</taxon>
        <taxon>Rhodobacterales</taxon>
        <taxon>Roseobacteraceae</taxon>
        <taxon>Roseovarius</taxon>
    </lineage>
</organism>
<protein>
    <submittedName>
        <fullName evidence="1">Uncharacterized protein</fullName>
    </submittedName>
</protein>